<gene>
    <name evidence="1" type="ORF">KEF85_09975</name>
</gene>
<dbReference type="EMBL" id="CP073754">
    <property type="protein sequence ID" value="QWF69703.1"/>
    <property type="molecule type" value="Genomic_DNA"/>
</dbReference>
<dbReference type="RefSeq" id="WP_215580076.1">
    <property type="nucleotide sequence ID" value="NZ_CP073754.1"/>
</dbReference>
<reference evidence="1" key="1">
    <citation type="submission" date="2021-04" db="EMBL/GenBank/DDBJ databases">
        <title>Draft genome sequence data of methanotrophic Methylovulum sp. strain S1L and Methylomonas sp. strain S2AM isolated from boreal lake water columns.</title>
        <authorList>
            <person name="Rissanen A.J."/>
            <person name="Mangayil R."/>
            <person name="Svenning M.M."/>
            <person name="Khanongnuch R."/>
        </authorList>
    </citation>
    <scope>NUCLEOTIDE SEQUENCE</scope>
    <source>
        <strain evidence="1">S2AM</strain>
    </source>
</reference>
<keyword evidence="2" id="KW-1185">Reference proteome</keyword>
<sequence length="164" mass="18200">MLDEVINYYLQSAETLAVTAFPENTVTPVTPAINSVLPLQAAAAQAVIPVTPEKRVTQTKSKNELLASDKAKLLSYLDAIGETDQEMINDFLDECAGNPEILIYSLQLAEDTLRVRRGDTAGLVRCMGCKHLTVDTCNLFGWRIVLDKWRRCADFDQNRDGPII</sequence>
<evidence type="ECO:0000313" key="1">
    <source>
        <dbReference type="EMBL" id="QWF69703.1"/>
    </source>
</evidence>
<evidence type="ECO:0000313" key="2">
    <source>
        <dbReference type="Proteomes" id="UP000676649"/>
    </source>
</evidence>
<proteinExistence type="predicted"/>
<dbReference type="KEGG" id="mpad:KEF85_09975"/>
<protein>
    <submittedName>
        <fullName evidence="1">Uncharacterized protein</fullName>
    </submittedName>
</protein>
<dbReference type="AlphaFoldDB" id="A0A975MKR4"/>
<accession>A0A975MKR4</accession>
<name>A0A975MKR4_9GAMM</name>
<dbReference type="Proteomes" id="UP000676649">
    <property type="component" value="Chromosome"/>
</dbReference>
<organism evidence="1 2">
    <name type="scientific">Methylomonas paludis</name>
    <dbReference type="NCBI Taxonomy" id="1173101"/>
    <lineage>
        <taxon>Bacteria</taxon>
        <taxon>Pseudomonadati</taxon>
        <taxon>Pseudomonadota</taxon>
        <taxon>Gammaproteobacteria</taxon>
        <taxon>Methylococcales</taxon>
        <taxon>Methylococcaceae</taxon>
        <taxon>Methylomonas</taxon>
    </lineage>
</organism>